<sequence length="288" mass="29267">MVSDKDQAVLVSVQEQLASLTLDCGSTKGGSTTGSVDMTVALGGNPKADPAVVKECTTKMDSLTKCLENADLDAAKTSQADATKQLQNGPCSDSCTTLSKWASAPDNLAKCSDALGLAALAMPLAPMALGQTTATVEYKYLQQAKDVSEEDFNKDPTKLPMDQACTPCMKAMTQYDLDIAKSFNGTMASSSSSSSTTDGKTSSSSASLPDTAAIDRINKYCGWDASSSSSSGSAPSGNSSTSTTTGGSGANAVDVKVVGVSVTLLGAAVAVLGMEGEWIDACAESGRP</sequence>
<organism evidence="2 3">
    <name type="scientific">Allomyces macrogynus (strain ATCC 38327)</name>
    <name type="common">Allomyces javanicus var. macrogynus</name>
    <dbReference type="NCBI Taxonomy" id="578462"/>
    <lineage>
        <taxon>Eukaryota</taxon>
        <taxon>Fungi</taxon>
        <taxon>Fungi incertae sedis</taxon>
        <taxon>Blastocladiomycota</taxon>
        <taxon>Blastocladiomycetes</taxon>
        <taxon>Blastocladiales</taxon>
        <taxon>Blastocladiaceae</taxon>
        <taxon>Allomyces</taxon>
    </lineage>
</organism>
<dbReference type="EMBL" id="GG745342">
    <property type="protein sequence ID" value="KNE63295.1"/>
    <property type="molecule type" value="Genomic_DNA"/>
</dbReference>
<evidence type="ECO:0000313" key="2">
    <source>
        <dbReference type="EMBL" id="KNE63295.1"/>
    </source>
</evidence>
<feature type="compositionally biased region" description="Low complexity" evidence="1">
    <location>
        <begin position="228"/>
        <end position="245"/>
    </location>
</feature>
<proteinExistence type="predicted"/>
<evidence type="ECO:0000313" key="3">
    <source>
        <dbReference type="Proteomes" id="UP000054350"/>
    </source>
</evidence>
<name>A0A0L0SLP0_ALLM3</name>
<evidence type="ECO:0000256" key="1">
    <source>
        <dbReference type="SAM" id="MobiDB-lite"/>
    </source>
</evidence>
<accession>A0A0L0SLP0</accession>
<protein>
    <submittedName>
        <fullName evidence="2">Uncharacterized protein</fullName>
    </submittedName>
</protein>
<dbReference type="VEuPathDB" id="FungiDB:AMAG_08436"/>
<feature type="compositionally biased region" description="Low complexity" evidence="1">
    <location>
        <begin position="189"/>
        <end position="207"/>
    </location>
</feature>
<gene>
    <name evidence="2" type="ORF">AMAG_08436</name>
</gene>
<feature type="region of interest" description="Disordered" evidence="1">
    <location>
        <begin position="188"/>
        <end position="208"/>
    </location>
</feature>
<feature type="region of interest" description="Disordered" evidence="1">
    <location>
        <begin position="228"/>
        <end position="250"/>
    </location>
</feature>
<keyword evidence="3" id="KW-1185">Reference proteome</keyword>
<dbReference type="Proteomes" id="UP000054350">
    <property type="component" value="Unassembled WGS sequence"/>
</dbReference>
<reference evidence="3" key="2">
    <citation type="submission" date="2009-11" db="EMBL/GenBank/DDBJ databases">
        <title>The Genome Sequence of Allomyces macrogynus strain ATCC 38327.</title>
        <authorList>
            <consortium name="The Broad Institute Genome Sequencing Platform"/>
            <person name="Russ C."/>
            <person name="Cuomo C."/>
            <person name="Shea T."/>
            <person name="Young S.K."/>
            <person name="Zeng Q."/>
            <person name="Koehrsen M."/>
            <person name="Haas B."/>
            <person name="Borodovsky M."/>
            <person name="Guigo R."/>
            <person name="Alvarado L."/>
            <person name="Berlin A."/>
            <person name="Borenstein D."/>
            <person name="Chen Z."/>
            <person name="Engels R."/>
            <person name="Freedman E."/>
            <person name="Gellesch M."/>
            <person name="Goldberg J."/>
            <person name="Griggs A."/>
            <person name="Gujja S."/>
            <person name="Heiman D."/>
            <person name="Hepburn T."/>
            <person name="Howarth C."/>
            <person name="Jen D."/>
            <person name="Larson L."/>
            <person name="Lewis B."/>
            <person name="Mehta T."/>
            <person name="Park D."/>
            <person name="Pearson M."/>
            <person name="Roberts A."/>
            <person name="Saif S."/>
            <person name="Shenoy N."/>
            <person name="Sisk P."/>
            <person name="Stolte C."/>
            <person name="Sykes S."/>
            <person name="Walk T."/>
            <person name="White J."/>
            <person name="Yandava C."/>
            <person name="Burger G."/>
            <person name="Gray M.W."/>
            <person name="Holland P.W.H."/>
            <person name="King N."/>
            <person name="Lang F.B.F."/>
            <person name="Roger A.J."/>
            <person name="Ruiz-Trillo I."/>
            <person name="Lander E."/>
            <person name="Nusbaum C."/>
        </authorList>
    </citation>
    <scope>NUCLEOTIDE SEQUENCE [LARGE SCALE GENOMIC DNA]</scope>
    <source>
        <strain evidence="3">ATCC 38327</strain>
    </source>
</reference>
<dbReference type="AlphaFoldDB" id="A0A0L0SLP0"/>
<reference evidence="2 3" key="1">
    <citation type="submission" date="2009-11" db="EMBL/GenBank/DDBJ databases">
        <title>Annotation of Allomyces macrogynus ATCC 38327.</title>
        <authorList>
            <consortium name="The Broad Institute Genome Sequencing Platform"/>
            <person name="Russ C."/>
            <person name="Cuomo C."/>
            <person name="Burger G."/>
            <person name="Gray M.W."/>
            <person name="Holland P.W.H."/>
            <person name="King N."/>
            <person name="Lang F.B.F."/>
            <person name="Roger A.J."/>
            <person name="Ruiz-Trillo I."/>
            <person name="Young S.K."/>
            <person name="Zeng Q."/>
            <person name="Gargeya S."/>
            <person name="Fitzgerald M."/>
            <person name="Haas B."/>
            <person name="Abouelleil A."/>
            <person name="Alvarado L."/>
            <person name="Arachchi H.M."/>
            <person name="Berlin A."/>
            <person name="Chapman S.B."/>
            <person name="Gearin G."/>
            <person name="Goldberg J."/>
            <person name="Griggs A."/>
            <person name="Gujja S."/>
            <person name="Hansen M."/>
            <person name="Heiman D."/>
            <person name="Howarth C."/>
            <person name="Larimer J."/>
            <person name="Lui A."/>
            <person name="MacDonald P.J.P."/>
            <person name="McCowen C."/>
            <person name="Montmayeur A."/>
            <person name="Murphy C."/>
            <person name="Neiman D."/>
            <person name="Pearson M."/>
            <person name="Priest M."/>
            <person name="Roberts A."/>
            <person name="Saif S."/>
            <person name="Shea T."/>
            <person name="Sisk P."/>
            <person name="Stolte C."/>
            <person name="Sykes S."/>
            <person name="Wortman J."/>
            <person name="Nusbaum C."/>
            <person name="Birren B."/>
        </authorList>
    </citation>
    <scope>NUCLEOTIDE SEQUENCE [LARGE SCALE GENOMIC DNA]</scope>
    <source>
        <strain evidence="2 3">ATCC 38327</strain>
    </source>
</reference>